<dbReference type="EMBL" id="JAZGSY010000462">
    <property type="protein sequence ID" value="KAL1836119.1"/>
    <property type="molecule type" value="Genomic_DNA"/>
</dbReference>
<proteinExistence type="predicted"/>
<reference evidence="2 3" key="1">
    <citation type="journal article" date="2024" name="Commun. Biol.">
        <title>Comparative genomic analysis of thermophilic fungi reveals convergent evolutionary adaptations and gene losses.</title>
        <authorList>
            <person name="Steindorff A.S."/>
            <person name="Aguilar-Pontes M.V."/>
            <person name="Robinson A.J."/>
            <person name="Andreopoulos B."/>
            <person name="LaButti K."/>
            <person name="Kuo A."/>
            <person name="Mondo S."/>
            <person name="Riley R."/>
            <person name="Otillar R."/>
            <person name="Haridas S."/>
            <person name="Lipzen A."/>
            <person name="Grimwood J."/>
            <person name="Schmutz J."/>
            <person name="Clum A."/>
            <person name="Reid I.D."/>
            <person name="Moisan M.C."/>
            <person name="Butler G."/>
            <person name="Nguyen T.T.M."/>
            <person name="Dewar K."/>
            <person name="Conant G."/>
            <person name="Drula E."/>
            <person name="Henrissat B."/>
            <person name="Hansel C."/>
            <person name="Singer S."/>
            <person name="Hutchinson M.I."/>
            <person name="de Vries R.P."/>
            <person name="Natvig D.O."/>
            <person name="Powell A.J."/>
            <person name="Tsang A."/>
            <person name="Grigoriev I.V."/>
        </authorList>
    </citation>
    <scope>NUCLEOTIDE SEQUENCE [LARGE SCALE GENOMIC DNA]</scope>
    <source>
        <strain evidence="2 3">CBS 620.91</strain>
    </source>
</reference>
<name>A0ABR3V2W7_HUMIN</name>
<dbReference type="Proteomes" id="UP001583172">
    <property type="component" value="Unassembled WGS sequence"/>
</dbReference>
<evidence type="ECO:0000313" key="3">
    <source>
        <dbReference type="Proteomes" id="UP001583172"/>
    </source>
</evidence>
<accession>A0ABR3V2W7</accession>
<feature type="region of interest" description="Disordered" evidence="1">
    <location>
        <begin position="506"/>
        <end position="527"/>
    </location>
</feature>
<sequence length="549" mass="61528">MSRPDFDYLRVPAHLAEHEDDDQGDQRGYIKATDYSLPYTSSWSRLHDTEVDSGLFRHVNCSYLSTHGVPPTLLALKQHAQSLCALILKLSPTVEPGEIGIRGGYDDDNDPLAVRYRLNDAFDFLDDLSMPYENNEPDHHRPLLALVNEVRARDEARGITHYHCPLATAEPPRAKGEKIRPYSSHHNLVLHANACLERLDHEFSPTGGLMSLLPVITRPPGQENLGDGPGAHQPQVVDTALQHPDLVNARNSLLGQWLHFTQALVARTHDLERAYGAALDVLAGEATVPHEYTASSSVPSGGRPLVYPQDRWILAHAGDPVFELVHSLLDREEALARSRERAFARNGTVGDGAGFAEKGGLVYVDVNARYYRVAPPSSGGGSTHPRNRSTIFVLPAWEHHPGVAQTRKAESQPTIVACPNPKWPARATELEKKYHEHLRRAQQTEVEDARLRLEVQEKSAELRFLAAENERLAKARDALMMAVGDDKLLAYPVERLQEVWENVRKAERETEEVKRERDEARERERELERKVEELRTEVARLEARGGGKA</sequence>
<organism evidence="2 3">
    <name type="scientific">Humicola insolens</name>
    <name type="common">Soft-rot fungus</name>
    <dbReference type="NCBI Taxonomy" id="85995"/>
    <lineage>
        <taxon>Eukaryota</taxon>
        <taxon>Fungi</taxon>
        <taxon>Dikarya</taxon>
        <taxon>Ascomycota</taxon>
        <taxon>Pezizomycotina</taxon>
        <taxon>Sordariomycetes</taxon>
        <taxon>Sordariomycetidae</taxon>
        <taxon>Sordariales</taxon>
        <taxon>Chaetomiaceae</taxon>
        <taxon>Mycothermus</taxon>
    </lineage>
</organism>
<evidence type="ECO:0000313" key="2">
    <source>
        <dbReference type="EMBL" id="KAL1836119.1"/>
    </source>
</evidence>
<evidence type="ECO:0000256" key="1">
    <source>
        <dbReference type="SAM" id="MobiDB-lite"/>
    </source>
</evidence>
<gene>
    <name evidence="2" type="ORF">VTJ49DRAFT_5554</name>
</gene>
<keyword evidence="3" id="KW-1185">Reference proteome</keyword>
<protein>
    <submittedName>
        <fullName evidence="2">Uncharacterized protein</fullName>
    </submittedName>
</protein>
<comment type="caution">
    <text evidence="2">The sequence shown here is derived from an EMBL/GenBank/DDBJ whole genome shotgun (WGS) entry which is preliminary data.</text>
</comment>